<dbReference type="RefSeq" id="WP_089334743.1">
    <property type="nucleotide sequence ID" value="NZ_FZNO01000001.1"/>
</dbReference>
<evidence type="ECO:0000313" key="2">
    <source>
        <dbReference type="EMBL" id="SNR24449.1"/>
    </source>
</evidence>
<name>A0A238USE4_9ACTN</name>
<sequence>MTSQGWDEDDLLEELRTALRRAGAPTPRMVAAGEAAFSWRTVDAELAALTHDSLAGESVLVRSGEAAPRSLVFEGRRLSVELDEGEEGLVGQLLPPAAGEVSLLGPDGAELAHAEIDELGCFCFESSAAGPVRLRCRTGSGALLTDWFRL</sequence>
<dbReference type="EMBL" id="FZNO01000001">
    <property type="protein sequence ID" value="SNR24449.1"/>
    <property type="molecule type" value="Genomic_DNA"/>
</dbReference>
<dbReference type="OrthoDB" id="5193241at2"/>
<evidence type="ECO:0000313" key="3">
    <source>
        <dbReference type="Proteomes" id="UP000198403"/>
    </source>
</evidence>
<proteinExistence type="predicted"/>
<evidence type="ECO:0000313" key="1">
    <source>
        <dbReference type="EMBL" id="SNR24373.1"/>
    </source>
</evidence>
<reference evidence="1 3" key="1">
    <citation type="submission" date="2017-06" db="EMBL/GenBank/DDBJ databases">
        <authorList>
            <person name="Kim H.J."/>
            <person name="Triplett B.A."/>
        </authorList>
    </citation>
    <scope>NUCLEOTIDE SEQUENCE [LARGE SCALE GENOMIC DNA]</scope>
    <source>
        <strain evidence="1 3">DSM 44272</strain>
    </source>
</reference>
<protein>
    <submittedName>
        <fullName evidence="1">Uncharacterized protein</fullName>
    </submittedName>
</protein>
<dbReference type="AlphaFoldDB" id="A0A238USE4"/>
<gene>
    <name evidence="1" type="ORF">SAMN06272737_101248</name>
    <name evidence="2" type="ORF">SAMN06272737_101256</name>
</gene>
<dbReference type="Proteomes" id="UP000198403">
    <property type="component" value="Unassembled WGS sequence"/>
</dbReference>
<keyword evidence="3" id="KW-1185">Reference proteome</keyword>
<accession>A0A238USE4</accession>
<organism evidence="1 3">
    <name type="scientific">Blastococcus mobilis</name>
    <dbReference type="NCBI Taxonomy" id="1938746"/>
    <lineage>
        <taxon>Bacteria</taxon>
        <taxon>Bacillati</taxon>
        <taxon>Actinomycetota</taxon>
        <taxon>Actinomycetes</taxon>
        <taxon>Geodermatophilales</taxon>
        <taxon>Geodermatophilaceae</taxon>
        <taxon>Blastococcus</taxon>
    </lineage>
</organism>
<dbReference type="EMBL" id="FZNO01000001">
    <property type="protein sequence ID" value="SNR24373.1"/>
    <property type="molecule type" value="Genomic_DNA"/>
</dbReference>